<keyword evidence="1" id="KW-1133">Transmembrane helix</keyword>
<sequence>MNMQRDKGRDDLLWLIMVAGLVIGGLMTIGGLLVDIGALTIVGVIFLAFGGGAMFTRLSRP</sequence>
<dbReference type="Proteomes" id="UP000317998">
    <property type="component" value="Unassembled WGS sequence"/>
</dbReference>
<organism evidence="2 3">
    <name type="scientific">Homoserinimonas aerilata</name>
    <dbReference type="NCBI Taxonomy" id="1162970"/>
    <lineage>
        <taxon>Bacteria</taxon>
        <taxon>Bacillati</taxon>
        <taxon>Actinomycetota</taxon>
        <taxon>Actinomycetes</taxon>
        <taxon>Micrococcales</taxon>
        <taxon>Microbacteriaceae</taxon>
        <taxon>Homoserinimonas</taxon>
    </lineage>
</organism>
<evidence type="ECO:0000313" key="2">
    <source>
        <dbReference type="EMBL" id="TQL46658.1"/>
    </source>
</evidence>
<gene>
    <name evidence="2" type="ORF">FB562_2182</name>
</gene>
<reference evidence="2 3" key="1">
    <citation type="submission" date="2019-06" db="EMBL/GenBank/DDBJ databases">
        <title>Sequencing the genomes of 1000 actinobacteria strains.</title>
        <authorList>
            <person name="Klenk H.-P."/>
        </authorList>
    </citation>
    <scope>NUCLEOTIDE SEQUENCE [LARGE SCALE GENOMIC DNA]</scope>
    <source>
        <strain evidence="2 3">DSM 26477</strain>
    </source>
</reference>
<feature type="transmembrane region" description="Helical" evidence="1">
    <location>
        <begin position="36"/>
        <end position="55"/>
    </location>
</feature>
<evidence type="ECO:0000256" key="1">
    <source>
        <dbReference type="SAM" id="Phobius"/>
    </source>
</evidence>
<keyword evidence="1" id="KW-0812">Transmembrane</keyword>
<keyword evidence="3" id="KW-1185">Reference proteome</keyword>
<comment type="caution">
    <text evidence="2">The sequence shown here is derived from an EMBL/GenBank/DDBJ whole genome shotgun (WGS) entry which is preliminary data.</text>
</comment>
<name>A0A542YEY9_9MICO</name>
<proteinExistence type="predicted"/>
<accession>A0A542YEY9</accession>
<keyword evidence="1" id="KW-0472">Membrane</keyword>
<protein>
    <submittedName>
        <fullName evidence="2">Uncharacterized protein</fullName>
    </submittedName>
</protein>
<dbReference type="AlphaFoldDB" id="A0A542YEY9"/>
<dbReference type="EMBL" id="VFOM01000002">
    <property type="protein sequence ID" value="TQL46658.1"/>
    <property type="molecule type" value="Genomic_DNA"/>
</dbReference>
<evidence type="ECO:0000313" key="3">
    <source>
        <dbReference type="Proteomes" id="UP000317998"/>
    </source>
</evidence>
<feature type="transmembrane region" description="Helical" evidence="1">
    <location>
        <begin position="12"/>
        <end position="30"/>
    </location>
</feature>